<name>A0AAV0ELN3_9ASTE</name>
<dbReference type="Proteomes" id="UP001152523">
    <property type="component" value="Unassembled WGS sequence"/>
</dbReference>
<evidence type="ECO:0000313" key="1">
    <source>
        <dbReference type="EMBL" id="CAH9124669.1"/>
    </source>
</evidence>
<dbReference type="EMBL" id="CAMAPF010000935">
    <property type="protein sequence ID" value="CAH9124669.1"/>
    <property type="molecule type" value="Genomic_DNA"/>
</dbReference>
<protein>
    <submittedName>
        <fullName evidence="1">Uncharacterized protein</fullName>
    </submittedName>
</protein>
<dbReference type="AlphaFoldDB" id="A0AAV0ELN3"/>
<organism evidence="1 2">
    <name type="scientific">Cuscuta epithymum</name>
    <dbReference type="NCBI Taxonomy" id="186058"/>
    <lineage>
        <taxon>Eukaryota</taxon>
        <taxon>Viridiplantae</taxon>
        <taxon>Streptophyta</taxon>
        <taxon>Embryophyta</taxon>
        <taxon>Tracheophyta</taxon>
        <taxon>Spermatophyta</taxon>
        <taxon>Magnoliopsida</taxon>
        <taxon>eudicotyledons</taxon>
        <taxon>Gunneridae</taxon>
        <taxon>Pentapetalae</taxon>
        <taxon>asterids</taxon>
        <taxon>lamiids</taxon>
        <taxon>Solanales</taxon>
        <taxon>Convolvulaceae</taxon>
        <taxon>Cuscuteae</taxon>
        <taxon>Cuscuta</taxon>
        <taxon>Cuscuta subgen. Cuscuta</taxon>
    </lineage>
</organism>
<sequence length="104" mass="12451">MHKAWHGHKHNLRKHFREVGGACDDLTKAKTSKYIILSNFVNFFSYYKCIITNILKLCYKINSPPRWPNLFPTLELPFMWEEPHHMKQFSKLFSKLPCNHCFPL</sequence>
<keyword evidence="2" id="KW-1185">Reference proteome</keyword>
<gene>
    <name evidence="1" type="ORF">CEPIT_LOCUS26153</name>
</gene>
<proteinExistence type="predicted"/>
<comment type="caution">
    <text evidence="1">The sequence shown here is derived from an EMBL/GenBank/DDBJ whole genome shotgun (WGS) entry which is preliminary data.</text>
</comment>
<accession>A0AAV0ELN3</accession>
<reference evidence="1" key="1">
    <citation type="submission" date="2022-07" db="EMBL/GenBank/DDBJ databases">
        <authorList>
            <person name="Macas J."/>
            <person name="Novak P."/>
            <person name="Neumann P."/>
        </authorList>
    </citation>
    <scope>NUCLEOTIDE SEQUENCE</scope>
</reference>
<evidence type="ECO:0000313" key="2">
    <source>
        <dbReference type="Proteomes" id="UP001152523"/>
    </source>
</evidence>